<proteinExistence type="predicted"/>
<feature type="non-terminal residue" evidence="1">
    <location>
        <position position="1"/>
    </location>
</feature>
<gene>
    <name evidence="1" type="ORF">METZ01_LOCUS268473</name>
</gene>
<dbReference type="AlphaFoldDB" id="A0A382JV18"/>
<name>A0A382JV18_9ZZZZ</name>
<organism evidence="1">
    <name type="scientific">marine metagenome</name>
    <dbReference type="NCBI Taxonomy" id="408172"/>
    <lineage>
        <taxon>unclassified sequences</taxon>
        <taxon>metagenomes</taxon>
        <taxon>ecological metagenomes</taxon>
    </lineage>
</organism>
<reference evidence="1" key="1">
    <citation type="submission" date="2018-05" db="EMBL/GenBank/DDBJ databases">
        <authorList>
            <person name="Lanie J.A."/>
            <person name="Ng W.-L."/>
            <person name="Kazmierczak K.M."/>
            <person name="Andrzejewski T.M."/>
            <person name="Davidsen T.M."/>
            <person name="Wayne K.J."/>
            <person name="Tettelin H."/>
            <person name="Glass J.I."/>
            <person name="Rusch D."/>
            <person name="Podicherti R."/>
            <person name="Tsui H.-C.T."/>
            <person name="Winkler M.E."/>
        </authorList>
    </citation>
    <scope>NUCLEOTIDE SEQUENCE</scope>
</reference>
<accession>A0A382JV18</accession>
<dbReference type="EMBL" id="UINC01076443">
    <property type="protein sequence ID" value="SVC15619.1"/>
    <property type="molecule type" value="Genomic_DNA"/>
</dbReference>
<evidence type="ECO:0000313" key="1">
    <source>
        <dbReference type="EMBL" id="SVC15619.1"/>
    </source>
</evidence>
<sequence>VQIRPTNDIIRSTQKLLPKFGLSETTRWSPHLCPNPFIKSYILTYFGFYYIIFDQKQL</sequence>
<protein>
    <submittedName>
        <fullName evidence="1">Uncharacterized protein</fullName>
    </submittedName>
</protein>